<evidence type="ECO:0008006" key="3">
    <source>
        <dbReference type="Google" id="ProtNLM"/>
    </source>
</evidence>
<proteinExistence type="predicted"/>
<gene>
    <name evidence="1" type="ORF">COP05_03515</name>
</gene>
<sequence length="499" mass="55501">MPYFSGLTSFSKRSVHAVSALLQRLPNGRWTNVFGRVPGGLGAYARFIRAKATLTAGEVPLDLCRTIVRLLNSADSARSRHMNTVSIEFFDAALQLAYHPTVHMRSTGSPLASDPEVFLAPFRNSVTARTMLVEPDLSTPRGPGGPRVLVVSHGSWTFINRVIEQLKDQPDVRVEILDLSTLPSQDRPSHRSAVRARAHLALHGSALPAPASLKARLNGIDTLFVEWGTYTFAWLSLLDLGEVRLVCRLHRFEAFTPYPALARFTRVDDMLFISPSVRELVRAEAPRLNQAKRIQTVRNPHNYEQFSPEKVEGFEKTLLQVGWSVSVKDPFFTFDVLEALRHEDPQWRLLLVGPEPPLDPESREIAFISALQERLAALGSAVEVLGKRDDVPAVMHRAGFIISSSRHEGTHESIAEGAAAGCIPVVRNWPDAARWGGGARSIYPDEWVVESVAEAVARIRSTLRPSVREVHVRECIDWVAQNRRSADVLPPYLDAIHGR</sequence>
<accession>A0ABN5DQ65</accession>
<dbReference type="EMBL" id="CP023482">
    <property type="protein sequence ID" value="ATH96264.1"/>
    <property type="molecule type" value="Genomic_DNA"/>
</dbReference>
<evidence type="ECO:0000313" key="2">
    <source>
        <dbReference type="Proteomes" id="UP000815698"/>
    </source>
</evidence>
<name>A0ABN5DQ65_9MICO</name>
<dbReference type="Pfam" id="PF13692">
    <property type="entry name" value="Glyco_trans_1_4"/>
    <property type="match status" value="1"/>
</dbReference>
<dbReference type="Proteomes" id="UP000815698">
    <property type="component" value="Chromosome"/>
</dbReference>
<organism evidence="1 2">
    <name type="scientific">Dermabacter jinjuensis</name>
    <dbReference type="NCBI Taxonomy" id="1667168"/>
    <lineage>
        <taxon>Bacteria</taxon>
        <taxon>Bacillati</taxon>
        <taxon>Actinomycetota</taxon>
        <taxon>Actinomycetes</taxon>
        <taxon>Micrococcales</taxon>
        <taxon>Dermabacteraceae</taxon>
        <taxon>Dermabacter</taxon>
    </lineage>
</organism>
<evidence type="ECO:0000313" key="1">
    <source>
        <dbReference type="EMBL" id="ATH96264.1"/>
    </source>
</evidence>
<dbReference type="SUPFAM" id="SSF53756">
    <property type="entry name" value="UDP-Glycosyltransferase/glycogen phosphorylase"/>
    <property type="match status" value="1"/>
</dbReference>
<dbReference type="CDD" id="cd03801">
    <property type="entry name" value="GT4_PimA-like"/>
    <property type="match status" value="1"/>
</dbReference>
<protein>
    <recommendedName>
        <fullName evidence="3">Glycosyltransferase</fullName>
    </recommendedName>
</protein>
<reference evidence="1 2" key="1">
    <citation type="journal article" date="2016" name="Int. J. Syst. Evol. Microbiol.">
        <title>Dermabacter jinjuensis sp. nov., a novel species of the genus Dermabacter isolated from a clinical specimen.</title>
        <authorList>
            <person name="Park Y.K."/>
            <person name="Lee K.M."/>
            <person name="Lee W.K."/>
            <person name="Cho M.J."/>
            <person name="Lee H.S."/>
            <person name="Cho Y.G."/>
            <person name="Lee Y.C."/>
            <person name="Lee W.K."/>
            <person name="Seong W.K."/>
            <person name="Hwang K.J."/>
        </authorList>
    </citation>
    <scope>NUCLEOTIDE SEQUENCE [LARGE SCALE GENOMIC DNA]</scope>
    <source>
        <strain evidence="1 2">32T</strain>
    </source>
</reference>
<dbReference type="Gene3D" id="3.40.50.2000">
    <property type="entry name" value="Glycogen Phosphorylase B"/>
    <property type="match status" value="1"/>
</dbReference>
<keyword evidence="2" id="KW-1185">Reference proteome</keyword>